<dbReference type="GO" id="GO:0097163">
    <property type="term" value="F:sulfur carrier activity"/>
    <property type="evidence" value="ECO:0007669"/>
    <property type="project" value="UniProtKB-UniRule"/>
</dbReference>
<dbReference type="PANTHER" id="PTHR30592:SF1">
    <property type="entry name" value="SULFUR CARRIER PROTEIN FDHD"/>
    <property type="match status" value="1"/>
</dbReference>
<comment type="similarity">
    <text evidence="3">Belongs to the FdhD family.</text>
</comment>
<evidence type="ECO:0000256" key="1">
    <source>
        <dbReference type="ARBA" id="ARBA00022490"/>
    </source>
</evidence>
<proteinExistence type="inferred from homology"/>
<keyword evidence="1 3" id="KW-0963">Cytoplasm</keyword>
<dbReference type="Proteomes" id="UP000199093">
    <property type="component" value="Unassembled WGS sequence"/>
</dbReference>
<dbReference type="RefSeq" id="WP_089851628.1">
    <property type="nucleotide sequence ID" value="NZ_FNEJ01000030.1"/>
</dbReference>
<dbReference type="HAMAP" id="MF_00187">
    <property type="entry name" value="FdhD"/>
    <property type="match status" value="1"/>
</dbReference>
<evidence type="ECO:0000313" key="4">
    <source>
        <dbReference type="EMBL" id="SDJ41241.1"/>
    </source>
</evidence>
<dbReference type="GO" id="GO:0006777">
    <property type="term" value="P:Mo-molybdopterin cofactor biosynthetic process"/>
    <property type="evidence" value="ECO:0007669"/>
    <property type="project" value="UniProtKB-UniRule"/>
</dbReference>
<evidence type="ECO:0000256" key="2">
    <source>
        <dbReference type="ARBA" id="ARBA00023150"/>
    </source>
</evidence>
<protein>
    <recommendedName>
        <fullName evidence="3">Sulfur carrier protein FdhD</fullName>
    </recommendedName>
</protein>
<organism evidence="4 5">
    <name type="scientific">Salipiger marinus</name>
    <dbReference type="NCBI Taxonomy" id="555512"/>
    <lineage>
        <taxon>Bacteria</taxon>
        <taxon>Pseudomonadati</taxon>
        <taxon>Pseudomonadota</taxon>
        <taxon>Alphaproteobacteria</taxon>
        <taxon>Rhodobacterales</taxon>
        <taxon>Roseobacteraceae</taxon>
        <taxon>Salipiger</taxon>
    </lineage>
</organism>
<evidence type="ECO:0000313" key="5">
    <source>
        <dbReference type="Proteomes" id="UP000199093"/>
    </source>
</evidence>
<dbReference type="GO" id="GO:0005737">
    <property type="term" value="C:cytoplasm"/>
    <property type="evidence" value="ECO:0007669"/>
    <property type="project" value="UniProtKB-SubCell"/>
</dbReference>
<accession>A0A1G8TIC1</accession>
<dbReference type="InterPro" id="IPR003786">
    <property type="entry name" value="FdhD"/>
</dbReference>
<name>A0A1G8TIC1_9RHOB</name>
<dbReference type="NCBIfam" id="TIGR00129">
    <property type="entry name" value="fdhD_narQ"/>
    <property type="match status" value="1"/>
</dbReference>
<dbReference type="SUPFAM" id="SSF53927">
    <property type="entry name" value="Cytidine deaminase-like"/>
    <property type="match status" value="1"/>
</dbReference>
<dbReference type="AlphaFoldDB" id="A0A1G8TIC1"/>
<dbReference type="Pfam" id="PF02634">
    <property type="entry name" value="FdhD-NarQ"/>
    <property type="match status" value="1"/>
</dbReference>
<dbReference type="InterPro" id="IPR016193">
    <property type="entry name" value="Cytidine_deaminase-like"/>
</dbReference>
<dbReference type="EMBL" id="FNEJ01000030">
    <property type="protein sequence ID" value="SDJ41241.1"/>
    <property type="molecule type" value="Genomic_DNA"/>
</dbReference>
<feature type="active site" description="Cysteine persulfide intermediate" evidence="3">
    <location>
        <position position="114"/>
    </location>
</feature>
<comment type="caution">
    <text evidence="3">Lacks conserved residue(s) required for the propagation of feature annotation.</text>
</comment>
<gene>
    <name evidence="3" type="primary">fdhD</name>
    <name evidence="4" type="ORF">SAMN04487993_103025</name>
</gene>
<dbReference type="PIRSF" id="PIRSF015626">
    <property type="entry name" value="FdhD"/>
    <property type="match status" value="1"/>
</dbReference>
<keyword evidence="5" id="KW-1185">Reference proteome</keyword>
<keyword evidence="2 3" id="KW-0501">Molybdenum cofactor biosynthesis</keyword>
<dbReference type="PANTHER" id="PTHR30592">
    <property type="entry name" value="FORMATE DEHYDROGENASE"/>
    <property type="match status" value="1"/>
</dbReference>
<comment type="function">
    <text evidence="3">Required for formate dehydrogenase (FDH) activity. Acts as a sulfur carrier protein that transfers sulfur from IscS to the molybdenum cofactor prior to its insertion into FDH.</text>
</comment>
<dbReference type="Gene3D" id="3.10.20.10">
    <property type="match status" value="1"/>
</dbReference>
<dbReference type="GO" id="GO:0016783">
    <property type="term" value="F:sulfurtransferase activity"/>
    <property type="evidence" value="ECO:0007669"/>
    <property type="project" value="InterPro"/>
</dbReference>
<comment type="subcellular location">
    <subcellularLocation>
        <location evidence="3">Cytoplasm</location>
    </subcellularLocation>
</comment>
<dbReference type="Gene3D" id="3.40.140.10">
    <property type="entry name" value="Cytidine Deaminase, domain 2"/>
    <property type="match status" value="1"/>
</dbReference>
<dbReference type="STRING" id="555512.SAMN04487993_103025"/>
<reference evidence="4 5" key="1">
    <citation type="submission" date="2016-10" db="EMBL/GenBank/DDBJ databases">
        <authorList>
            <person name="de Groot N.N."/>
        </authorList>
    </citation>
    <scope>NUCLEOTIDE SEQUENCE [LARGE SCALE GENOMIC DNA]</scope>
    <source>
        <strain evidence="4 5">DSM 26424</strain>
    </source>
</reference>
<dbReference type="OrthoDB" id="3197277at2"/>
<evidence type="ECO:0000256" key="3">
    <source>
        <dbReference type="HAMAP-Rule" id="MF_00187"/>
    </source>
</evidence>
<sequence>MTGVPPVPPVQSRAGLAVRRDGTRALCRSLPEEVPVALVFDGTTQAVMMATPADIADFAMGFALSEGIVTDPAQIREIEVVDQAAGIEARLWLTEERGEALAARRRAMLGPVGCGLCGIDSLEQALRPLPVLPDSGLRLTRAEVAQATEALRDFQPLHDQTHAVHAAGFLRPGEGIVTVREDVGRHNALDKLIGALVRAGTDPAQGAVVLTSRVSVDMVQKTVMAGCPVLIAVSAPTAQALRVAEAAGLTVAAFARAGAFDLYAAPHRIIHGEADVA</sequence>